<dbReference type="AlphaFoldDB" id="A0AAW0QMX0"/>
<sequence>MILTKNKIADSGRFELGTGSELGIVGIVNYCLKVFTSIYSRPQKANFCRQRYRGRRQGEPSPKRPRHAVPKNENIGAVKGEALRRRILLQEGQEPHCYLAHHQLLRRLYLNLVSDLIDDLLGAFSALPRRRFDVFLVPSRRLIGDSSATFHLVNQLMSHREGSSMQDNEVEEPRASSLCSPAPFDLAKKQWFKPLGYTAWVGKLDTKDFYVPQTRRGWAGWTLRTFMPLRHGVAERKQPYTGKEPMNIQDQDQDNLRRQGEAQRFVNQFRKQLQLQKMGCVRLFQLSARAIIDNDRVKVLIMDAILSSMTKAEGNLSVRPNDNESKSNSDDWLLRIQSVRSPYFGLTLQASPRPQESTSNDEILEGLLKFVQKKRASRVCLVAEP</sequence>
<protein>
    <submittedName>
        <fullName evidence="2">Uncharacterized protein</fullName>
    </submittedName>
</protein>
<evidence type="ECO:0000256" key="1">
    <source>
        <dbReference type="SAM" id="MobiDB-lite"/>
    </source>
</evidence>
<organism evidence="2 3">
    <name type="scientific">Apiospora kogelbergensis</name>
    <dbReference type="NCBI Taxonomy" id="1337665"/>
    <lineage>
        <taxon>Eukaryota</taxon>
        <taxon>Fungi</taxon>
        <taxon>Dikarya</taxon>
        <taxon>Ascomycota</taxon>
        <taxon>Pezizomycotina</taxon>
        <taxon>Sordariomycetes</taxon>
        <taxon>Xylariomycetidae</taxon>
        <taxon>Amphisphaeriales</taxon>
        <taxon>Apiosporaceae</taxon>
        <taxon>Apiospora</taxon>
    </lineage>
</organism>
<evidence type="ECO:0000313" key="3">
    <source>
        <dbReference type="Proteomes" id="UP001392437"/>
    </source>
</evidence>
<evidence type="ECO:0000313" key="2">
    <source>
        <dbReference type="EMBL" id="KAK8109755.1"/>
    </source>
</evidence>
<gene>
    <name evidence="2" type="ORF">PG999_007892</name>
</gene>
<dbReference type="EMBL" id="JAQQWP010000007">
    <property type="protein sequence ID" value="KAK8109755.1"/>
    <property type="molecule type" value="Genomic_DNA"/>
</dbReference>
<comment type="caution">
    <text evidence="2">The sequence shown here is derived from an EMBL/GenBank/DDBJ whole genome shotgun (WGS) entry which is preliminary data.</text>
</comment>
<feature type="region of interest" description="Disordered" evidence="1">
    <location>
        <begin position="52"/>
        <end position="72"/>
    </location>
</feature>
<dbReference type="Proteomes" id="UP001392437">
    <property type="component" value="Unassembled WGS sequence"/>
</dbReference>
<accession>A0AAW0QMX0</accession>
<keyword evidence="3" id="KW-1185">Reference proteome</keyword>
<proteinExistence type="predicted"/>
<name>A0AAW0QMX0_9PEZI</name>
<reference evidence="2 3" key="1">
    <citation type="submission" date="2023-01" db="EMBL/GenBank/DDBJ databases">
        <title>Analysis of 21 Apiospora genomes using comparative genomics revels a genus with tremendous synthesis potential of carbohydrate active enzymes and secondary metabolites.</title>
        <authorList>
            <person name="Sorensen T."/>
        </authorList>
    </citation>
    <scope>NUCLEOTIDE SEQUENCE [LARGE SCALE GENOMIC DNA]</scope>
    <source>
        <strain evidence="2 3">CBS 117206</strain>
    </source>
</reference>